<evidence type="ECO:0000256" key="7">
    <source>
        <dbReference type="SAM" id="Phobius"/>
    </source>
</evidence>
<feature type="domain" description="Tyrosine-protein kinase G-rich" evidence="9">
    <location>
        <begin position="307"/>
        <end position="385"/>
    </location>
</feature>
<reference evidence="11" key="2">
    <citation type="submission" date="2011-03" db="EMBL/GenBank/DDBJ databases">
        <title>The complete genome of Desulfobacca acetoxidans DSM 11109.</title>
        <authorList>
            <consortium name="US DOE Joint Genome Institute (JGI-PGF)"/>
            <person name="Lucas S."/>
            <person name="Copeland A."/>
            <person name="Lapidus A."/>
            <person name="Bruce D."/>
            <person name="Goodwin L."/>
            <person name="Pitluck S."/>
            <person name="Peters L."/>
            <person name="Kyrpides N."/>
            <person name="Mavromatis K."/>
            <person name="Ivanova N."/>
            <person name="Ovchinnikova G."/>
            <person name="Teshima H."/>
            <person name="Detter J.C."/>
            <person name="Han C."/>
            <person name="Land M."/>
            <person name="Hauser L."/>
            <person name="Markowitz V."/>
            <person name="Cheng J.-F."/>
            <person name="Hugenholtz P."/>
            <person name="Woyke T."/>
            <person name="Wu D."/>
            <person name="Spring S."/>
            <person name="Schueler E."/>
            <person name="Brambilla E."/>
            <person name="Klenk H.-P."/>
            <person name="Eisen J.A."/>
        </authorList>
    </citation>
    <scope>NUCLEOTIDE SEQUENCE [LARGE SCALE GENOMIC DNA]</scope>
    <source>
        <strain evidence="11">ATCC 700848 / DSM 11109 / ASRB2</strain>
    </source>
</reference>
<comment type="subcellular location">
    <subcellularLocation>
        <location evidence="1">Cell membrane</location>
        <topology evidence="1">Multi-pass membrane protein</topology>
    </subcellularLocation>
</comment>
<dbReference type="Pfam" id="PF13807">
    <property type="entry name" value="GNVR"/>
    <property type="match status" value="1"/>
</dbReference>
<dbReference type="InterPro" id="IPR032807">
    <property type="entry name" value="GNVR"/>
</dbReference>
<evidence type="ECO:0000256" key="2">
    <source>
        <dbReference type="ARBA" id="ARBA00022475"/>
    </source>
</evidence>
<accession>F2NIJ4</accession>
<feature type="domain" description="Polysaccharide chain length determinant N-terminal" evidence="8">
    <location>
        <begin position="14"/>
        <end position="68"/>
    </location>
</feature>
<evidence type="ECO:0000313" key="10">
    <source>
        <dbReference type="EMBL" id="AEB10469.1"/>
    </source>
</evidence>
<evidence type="ECO:0000256" key="1">
    <source>
        <dbReference type="ARBA" id="ARBA00004651"/>
    </source>
</evidence>
<evidence type="ECO:0000313" key="11">
    <source>
        <dbReference type="Proteomes" id="UP000000483"/>
    </source>
</evidence>
<dbReference type="PANTHER" id="PTHR32309">
    <property type="entry name" value="TYROSINE-PROTEIN KINASE"/>
    <property type="match status" value="1"/>
</dbReference>
<dbReference type="EMBL" id="CP002629">
    <property type="protein sequence ID" value="AEB10469.1"/>
    <property type="molecule type" value="Genomic_DNA"/>
</dbReference>
<organism evidence="10 11">
    <name type="scientific">Desulfobacca acetoxidans (strain ATCC 700848 / DSM 11109 / ASRB2)</name>
    <dbReference type="NCBI Taxonomy" id="880072"/>
    <lineage>
        <taxon>Bacteria</taxon>
        <taxon>Pseudomonadati</taxon>
        <taxon>Thermodesulfobacteriota</taxon>
        <taxon>Desulfobaccia</taxon>
        <taxon>Desulfobaccales</taxon>
        <taxon>Desulfobaccaceae</taxon>
        <taxon>Desulfobacca</taxon>
    </lineage>
</organism>
<evidence type="ECO:0000259" key="8">
    <source>
        <dbReference type="Pfam" id="PF02706"/>
    </source>
</evidence>
<dbReference type="HOGENOM" id="CLU_051175_1_0_7"/>
<evidence type="ECO:0000259" key="9">
    <source>
        <dbReference type="Pfam" id="PF13807"/>
    </source>
</evidence>
<proteinExistence type="predicted"/>
<dbReference type="InterPro" id="IPR003856">
    <property type="entry name" value="LPS_length_determ_N"/>
</dbReference>
<reference evidence="10 11" key="1">
    <citation type="journal article" date="2011" name="Stand. Genomic Sci.">
        <title>Complete genome sequence of the acetate-degrading sulfate reducer Desulfobacca acetoxidans type strain (ASRB2).</title>
        <authorList>
            <person name="Goker M."/>
            <person name="Teshima H."/>
            <person name="Lapidus A."/>
            <person name="Nolan M."/>
            <person name="Lucas S."/>
            <person name="Hammon N."/>
            <person name="Deshpande S."/>
            <person name="Cheng J.F."/>
            <person name="Tapia R."/>
            <person name="Han C."/>
            <person name="Goodwin L."/>
            <person name="Pitluck S."/>
            <person name="Huntemann M."/>
            <person name="Liolios K."/>
            <person name="Ivanova N."/>
            <person name="Pagani I."/>
            <person name="Mavromatis K."/>
            <person name="Ovchinikova G."/>
            <person name="Pati A."/>
            <person name="Chen A."/>
            <person name="Palaniappan K."/>
            <person name="Land M."/>
            <person name="Hauser L."/>
            <person name="Brambilla E.M."/>
            <person name="Rohde M."/>
            <person name="Spring S."/>
            <person name="Detter J.C."/>
            <person name="Woyke T."/>
            <person name="Bristow J."/>
            <person name="Eisen J.A."/>
            <person name="Markowitz V."/>
            <person name="Hugenholtz P."/>
            <person name="Kyrpides N.C."/>
            <person name="Klenk H.P."/>
        </authorList>
    </citation>
    <scope>NUCLEOTIDE SEQUENCE [LARGE SCALE GENOMIC DNA]</scope>
    <source>
        <strain evidence="11">ATCC 700848 / DSM 11109 / ASRB2</strain>
    </source>
</reference>
<evidence type="ECO:0000256" key="3">
    <source>
        <dbReference type="ARBA" id="ARBA00022692"/>
    </source>
</evidence>
<feature type="transmembrane region" description="Helical" evidence="7">
    <location>
        <begin position="363"/>
        <end position="383"/>
    </location>
</feature>
<evidence type="ECO:0000256" key="6">
    <source>
        <dbReference type="SAM" id="Coils"/>
    </source>
</evidence>
<dbReference type="Pfam" id="PF02706">
    <property type="entry name" value="Wzz"/>
    <property type="match status" value="1"/>
</dbReference>
<dbReference type="KEGG" id="dao:Desac_2654"/>
<keyword evidence="3 7" id="KW-0812">Transmembrane</keyword>
<dbReference type="GO" id="GO:0004713">
    <property type="term" value="F:protein tyrosine kinase activity"/>
    <property type="evidence" value="ECO:0007669"/>
    <property type="project" value="TreeGrafter"/>
</dbReference>
<dbReference type="AlphaFoldDB" id="F2NIJ4"/>
<dbReference type="OrthoDB" id="8884120at2"/>
<feature type="coiled-coil region" evidence="6">
    <location>
        <begin position="179"/>
        <end position="213"/>
    </location>
</feature>
<keyword evidence="6" id="KW-0175">Coiled coil</keyword>
<dbReference type="eggNOG" id="COG3206">
    <property type="taxonomic scope" value="Bacteria"/>
</dbReference>
<dbReference type="STRING" id="880072.Desac_2654"/>
<gene>
    <name evidence="10" type="ordered locus">Desac_2654</name>
</gene>
<dbReference type="InterPro" id="IPR050445">
    <property type="entry name" value="Bact_polysacc_biosynth/exp"/>
</dbReference>
<keyword evidence="11" id="KW-1185">Reference proteome</keyword>
<evidence type="ECO:0000256" key="4">
    <source>
        <dbReference type="ARBA" id="ARBA00022989"/>
    </source>
</evidence>
<keyword evidence="5 7" id="KW-0472">Membrane</keyword>
<evidence type="ECO:0000256" key="5">
    <source>
        <dbReference type="ARBA" id="ARBA00023136"/>
    </source>
</evidence>
<dbReference type="PANTHER" id="PTHR32309:SF13">
    <property type="entry name" value="FERRIC ENTEROBACTIN TRANSPORT PROTEIN FEPE"/>
    <property type="match status" value="1"/>
</dbReference>
<dbReference type="GO" id="GO:0005886">
    <property type="term" value="C:plasma membrane"/>
    <property type="evidence" value="ECO:0007669"/>
    <property type="project" value="UniProtKB-SubCell"/>
</dbReference>
<protein>
    <submittedName>
        <fullName evidence="10">Lipopolysaccharide biosynthesis protein</fullName>
    </submittedName>
</protein>
<sequence>MNELIKNPPNADEEVHLLDYIIVLAKYSRMIIYTSAIMSILTLGYLLTQPNQYTATATILPPQQNSTLSAHVLDSLGISSNPASAVGGFGRMSAILGLKSPGDLYVGMLKGLTISDRIIARFNLREVYEQKYIEGTRRQLAARTDIKAGKEGLITISATDESPQKAAEMANAFVEELDKLQQEMSINDARNQFAFLEKERVQASLNLTRAEEELRTFSESSSIVQIDTQAKGVIEYITQLRAAIDAKEVQIQVVRQSATPSNYDLIRLETELAGLKEKLRAAEINAEKKCEGDICITAGKMPNLGLEYFRLYREVKYQEALYQMFSKMVELARMDAARNTVVSTVHFVDRAKPPDLKSKPKRLLTSILVGIITFIIMVFVAFGREYWQKASQMESARLHELSSCLQPWRQKVNRILSFLRIKR</sequence>
<dbReference type="Proteomes" id="UP000000483">
    <property type="component" value="Chromosome"/>
</dbReference>
<keyword evidence="4 7" id="KW-1133">Transmembrane helix</keyword>
<name>F2NIJ4_DESAR</name>
<dbReference type="RefSeq" id="WP_013707578.1">
    <property type="nucleotide sequence ID" value="NC_015388.1"/>
</dbReference>
<keyword evidence="2" id="KW-1003">Cell membrane</keyword>